<dbReference type="CDD" id="cd06170">
    <property type="entry name" value="LuxR_C_like"/>
    <property type="match status" value="1"/>
</dbReference>
<evidence type="ECO:0000256" key="1">
    <source>
        <dbReference type="ARBA" id="ARBA00022553"/>
    </source>
</evidence>
<dbReference type="RefSeq" id="WP_057657662.1">
    <property type="nucleotide sequence ID" value="NZ_LDJL01000005.1"/>
</dbReference>
<dbReference type="InterPro" id="IPR011006">
    <property type="entry name" value="CheY-like_superfamily"/>
</dbReference>
<organism evidence="6 7">
    <name type="scientific">Pseudoxanthomonas dokdonensis</name>
    <dbReference type="NCBI Taxonomy" id="344882"/>
    <lineage>
        <taxon>Bacteria</taxon>
        <taxon>Pseudomonadati</taxon>
        <taxon>Pseudomonadota</taxon>
        <taxon>Gammaproteobacteria</taxon>
        <taxon>Lysobacterales</taxon>
        <taxon>Lysobacteraceae</taxon>
        <taxon>Pseudoxanthomonas</taxon>
    </lineage>
</organism>
<keyword evidence="2" id="KW-0238">DNA-binding</keyword>
<dbReference type="Pfam" id="PF00072">
    <property type="entry name" value="Response_reg"/>
    <property type="match status" value="1"/>
</dbReference>
<dbReference type="OrthoDB" id="9796655at2"/>
<proteinExistence type="predicted"/>
<comment type="caution">
    <text evidence="6">The sequence shown here is derived from an EMBL/GenBank/DDBJ whole genome shotgun (WGS) entry which is preliminary data.</text>
</comment>
<dbReference type="SUPFAM" id="SSF52172">
    <property type="entry name" value="CheY-like"/>
    <property type="match status" value="1"/>
</dbReference>
<sequence>MTIRILTVDDHPVLREGIAAMLSADDDLDVVAGAGSAESGLEAFRQYLPDITLMDLQMPGMGGLLGVRALRAEFPHARVVVLTTYRGDGNAREAMAAGACGYLLKNALRSELVDCIRKVHAGRRYVSAEVCADIAEHVGEETLTAREQHILQLLAAGLANKQMANQLDISAETIKSHLARIFEKLGARNRTEAIHIAMRRGMLNQPVL</sequence>
<dbReference type="GO" id="GO:0006355">
    <property type="term" value="P:regulation of DNA-templated transcription"/>
    <property type="evidence" value="ECO:0007669"/>
    <property type="project" value="InterPro"/>
</dbReference>
<dbReference type="SUPFAM" id="SSF46894">
    <property type="entry name" value="C-terminal effector domain of the bipartite response regulators"/>
    <property type="match status" value="1"/>
</dbReference>
<dbReference type="STRING" id="344882.ABB29_05765"/>
<feature type="domain" description="Response regulatory" evidence="5">
    <location>
        <begin position="4"/>
        <end position="120"/>
    </location>
</feature>
<dbReference type="GO" id="GO:0003677">
    <property type="term" value="F:DNA binding"/>
    <property type="evidence" value="ECO:0007669"/>
    <property type="project" value="UniProtKB-KW"/>
</dbReference>
<feature type="modified residue" description="4-aspartylphosphate" evidence="3">
    <location>
        <position position="55"/>
    </location>
</feature>
<dbReference type="GO" id="GO:0000160">
    <property type="term" value="P:phosphorelay signal transduction system"/>
    <property type="evidence" value="ECO:0007669"/>
    <property type="project" value="InterPro"/>
</dbReference>
<evidence type="ECO:0000313" key="6">
    <source>
        <dbReference type="EMBL" id="KRG70571.1"/>
    </source>
</evidence>
<evidence type="ECO:0000259" key="4">
    <source>
        <dbReference type="PROSITE" id="PS50043"/>
    </source>
</evidence>
<dbReference type="PANTHER" id="PTHR43214">
    <property type="entry name" value="TWO-COMPONENT RESPONSE REGULATOR"/>
    <property type="match status" value="1"/>
</dbReference>
<feature type="domain" description="HTH luxR-type" evidence="4">
    <location>
        <begin position="136"/>
        <end position="201"/>
    </location>
</feature>
<dbReference type="EMBL" id="LDJL01000005">
    <property type="protein sequence ID" value="KRG70571.1"/>
    <property type="molecule type" value="Genomic_DNA"/>
</dbReference>
<gene>
    <name evidence="6" type="ORF">ABB29_05765</name>
</gene>
<dbReference type="CDD" id="cd17535">
    <property type="entry name" value="REC_NarL-like"/>
    <property type="match status" value="1"/>
</dbReference>
<dbReference type="PROSITE" id="PS50110">
    <property type="entry name" value="RESPONSE_REGULATORY"/>
    <property type="match status" value="1"/>
</dbReference>
<dbReference type="Gene3D" id="3.40.50.2300">
    <property type="match status" value="1"/>
</dbReference>
<dbReference type="PATRIC" id="fig|344882.3.peg.2488"/>
<dbReference type="Proteomes" id="UP000052052">
    <property type="component" value="Unassembled WGS sequence"/>
</dbReference>
<name>A0A0R0CLY0_9GAMM</name>
<dbReference type="Pfam" id="PF00196">
    <property type="entry name" value="GerE"/>
    <property type="match status" value="1"/>
</dbReference>
<keyword evidence="7" id="KW-1185">Reference proteome</keyword>
<evidence type="ECO:0000256" key="2">
    <source>
        <dbReference type="ARBA" id="ARBA00023125"/>
    </source>
</evidence>
<dbReference type="AlphaFoldDB" id="A0A0R0CLY0"/>
<evidence type="ECO:0000313" key="7">
    <source>
        <dbReference type="Proteomes" id="UP000052052"/>
    </source>
</evidence>
<protein>
    <submittedName>
        <fullName evidence="6">LuxR family transcriptional regulator</fullName>
    </submittedName>
</protein>
<dbReference type="InterPro" id="IPR058245">
    <property type="entry name" value="NreC/VraR/RcsB-like_REC"/>
</dbReference>
<dbReference type="SMART" id="SM00448">
    <property type="entry name" value="REC"/>
    <property type="match status" value="1"/>
</dbReference>
<reference evidence="6 7" key="1">
    <citation type="submission" date="2015-05" db="EMBL/GenBank/DDBJ databases">
        <title>Genome sequencing and analysis of members of genus Stenotrophomonas.</title>
        <authorList>
            <person name="Patil P.P."/>
            <person name="Midha S."/>
            <person name="Patil P.B."/>
        </authorList>
    </citation>
    <scope>NUCLEOTIDE SEQUENCE [LARGE SCALE GENOMIC DNA]</scope>
    <source>
        <strain evidence="6 7">DSM 21858</strain>
    </source>
</reference>
<dbReference type="InterPro" id="IPR039420">
    <property type="entry name" value="WalR-like"/>
</dbReference>
<dbReference type="InterPro" id="IPR016032">
    <property type="entry name" value="Sig_transdc_resp-reg_C-effctor"/>
</dbReference>
<dbReference type="InterPro" id="IPR001789">
    <property type="entry name" value="Sig_transdc_resp-reg_receiver"/>
</dbReference>
<dbReference type="InterPro" id="IPR000792">
    <property type="entry name" value="Tscrpt_reg_LuxR_C"/>
</dbReference>
<dbReference type="SMART" id="SM00421">
    <property type="entry name" value="HTH_LUXR"/>
    <property type="match status" value="1"/>
</dbReference>
<dbReference type="PRINTS" id="PR00038">
    <property type="entry name" value="HTHLUXR"/>
</dbReference>
<dbReference type="PANTHER" id="PTHR43214:SF43">
    <property type="entry name" value="TWO-COMPONENT RESPONSE REGULATOR"/>
    <property type="match status" value="1"/>
</dbReference>
<keyword evidence="1 3" id="KW-0597">Phosphoprotein</keyword>
<evidence type="ECO:0000256" key="3">
    <source>
        <dbReference type="PROSITE-ProRule" id="PRU00169"/>
    </source>
</evidence>
<dbReference type="PROSITE" id="PS50043">
    <property type="entry name" value="HTH_LUXR_2"/>
    <property type="match status" value="1"/>
</dbReference>
<accession>A0A0R0CLY0</accession>
<evidence type="ECO:0000259" key="5">
    <source>
        <dbReference type="PROSITE" id="PS50110"/>
    </source>
</evidence>